<dbReference type="Pfam" id="PF02265">
    <property type="entry name" value="S1-P1_nuclease"/>
    <property type="match status" value="1"/>
</dbReference>
<dbReference type="PANTHER" id="PTHR33146:SF26">
    <property type="entry name" value="ENDONUCLEASE 4"/>
    <property type="match status" value="1"/>
</dbReference>
<evidence type="ECO:0000256" key="7">
    <source>
        <dbReference type="ARBA" id="ARBA00023180"/>
    </source>
</evidence>
<sequence>MPWRALAIGTFILVHQTLAWSGEGHLQVALVAQHFLREKLRHKVKDLLKGDLVDFAHYEERLTVANSTMCHFHHQSPEWQCGQGIGRQGKVHCDGSEAGYFSLLCAVGLTFQKFAHDALMQEYPKSDYFKMPKPSDYWSNFKRLPEAAQYTEMLKTPEDELRWLAIFIGDMHQPLHWLRGDFDYGKNLTVVIRGQDHSLFDFWETELPMEFQLHDFAIFDRKGRMMKKLQHFSKHPGEVFATWGSDQSKVVCQQIYDKLNVTQGQTRVVLDTETVRQWRILYETQVLEAGERLAQVMAELLMHRKHAAGHKHGRGSHHPKLSTTHHLVTNVAIAIPTVLLWLLALHWHLEGKLPKSLPKIDIAKKN</sequence>
<keyword evidence="6" id="KW-1015">Disulfide bond</keyword>
<comment type="similarity">
    <text evidence="1">Belongs to the nuclease type I family.</text>
</comment>
<evidence type="ECO:0000256" key="5">
    <source>
        <dbReference type="ARBA" id="ARBA00022801"/>
    </source>
</evidence>
<gene>
    <name evidence="9" type="ORF">CCMP2556_LOCUS20724</name>
</gene>
<organism evidence="9 10">
    <name type="scientific">Durusdinium trenchii</name>
    <dbReference type="NCBI Taxonomy" id="1381693"/>
    <lineage>
        <taxon>Eukaryota</taxon>
        <taxon>Sar</taxon>
        <taxon>Alveolata</taxon>
        <taxon>Dinophyceae</taxon>
        <taxon>Suessiales</taxon>
        <taxon>Symbiodiniaceae</taxon>
        <taxon>Durusdinium</taxon>
    </lineage>
</organism>
<evidence type="ECO:0000256" key="3">
    <source>
        <dbReference type="ARBA" id="ARBA00022723"/>
    </source>
</evidence>
<dbReference type="SUPFAM" id="SSF48537">
    <property type="entry name" value="Phospholipase C/P1 nuclease"/>
    <property type="match status" value="1"/>
</dbReference>
<evidence type="ECO:0000313" key="9">
    <source>
        <dbReference type="EMBL" id="CAK9037589.1"/>
    </source>
</evidence>
<dbReference type="Gene3D" id="1.10.575.10">
    <property type="entry name" value="P1 Nuclease"/>
    <property type="match status" value="1"/>
</dbReference>
<comment type="caution">
    <text evidence="9">The sequence shown here is derived from an EMBL/GenBank/DDBJ whole genome shotgun (WGS) entry which is preliminary data.</text>
</comment>
<keyword evidence="3" id="KW-0479">Metal-binding</keyword>
<dbReference type="Proteomes" id="UP001642484">
    <property type="component" value="Unassembled WGS sequence"/>
</dbReference>
<evidence type="ECO:0000256" key="4">
    <source>
        <dbReference type="ARBA" id="ARBA00022759"/>
    </source>
</evidence>
<reference evidence="9 10" key="1">
    <citation type="submission" date="2024-02" db="EMBL/GenBank/DDBJ databases">
        <authorList>
            <person name="Chen Y."/>
            <person name="Shah S."/>
            <person name="Dougan E. K."/>
            <person name="Thang M."/>
            <person name="Chan C."/>
        </authorList>
    </citation>
    <scope>NUCLEOTIDE SEQUENCE [LARGE SCALE GENOMIC DNA]</scope>
</reference>
<name>A0ABP0LEJ4_9DINO</name>
<keyword evidence="5" id="KW-0378">Hydrolase</keyword>
<dbReference type="InterPro" id="IPR008947">
    <property type="entry name" value="PLipase_C/P1_nuclease_dom_sf"/>
</dbReference>
<dbReference type="EMBL" id="CAXAMN010012224">
    <property type="protein sequence ID" value="CAK9037589.1"/>
    <property type="molecule type" value="Genomic_DNA"/>
</dbReference>
<evidence type="ECO:0000256" key="1">
    <source>
        <dbReference type="ARBA" id="ARBA00009547"/>
    </source>
</evidence>
<proteinExistence type="inferred from homology"/>
<dbReference type="PANTHER" id="PTHR33146">
    <property type="entry name" value="ENDONUCLEASE 4"/>
    <property type="match status" value="1"/>
</dbReference>
<keyword evidence="7" id="KW-0325">Glycoprotein</keyword>
<evidence type="ECO:0000256" key="2">
    <source>
        <dbReference type="ARBA" id="ARBA00022722"/>
    </source>
</evidence>
<evidence type="ECO:0000256" key="8">
    <source>
        <dbReference type="SAM" id="SignalP"/>
    </source>
</evidence>
<keyword evidence="4" id="KW-0255">Endonuclease</keyword>
<feature type="signal peptide" evidence="8">
    <location>
        <begin position="1"/>
        <end position="19"/>
    </location>
</feature>
<evidence type="ECO:0000256" key="6">
    <source>
        <dbReference type="ARBA" id="ARBA00023157"/>
    </source>
</evidence>
<evidence type="ECO:0000313" key="10">
    <source>
        <dbReference type="Proteomes" id="UP001642484"/>
    </source>
</evidence>
<accession>A0ABP0LEJ4</accession>
<dbReference type="InterPro" id="IPR003154">
    <property type="entry name" value="S1/P1nuclease"/>
</dbReference>
<feature type="chain" id="PRO_5046654000" evidence="8">
    <location>
        <begin position="20"/>
        <end position="366"/>
    </location>
</feature>
<keyword evidence="8" id="KW-0732">Signal</keyword>
<keyword evidence="10" id="KW-1185">Reference proteome</keyword>
<keyword evidence="2" id="KW-0540">Nuclease</keyword>
<protein>
    <submittedName>
        <fullName evidence="9">Uncharacterized protein</fullName>
    </submittedName>
</protein>